<reference evidence="6" key="2">
    <citation type="submission" date="2023-01" db="EMBL/GenBank/DDBJ databases">
        <title>Draft genome sequence of Algimonas porphyrae strain NBRC 108216.</title>
        <authorList>
            <person name="Sun Q."/>
            <person name="Mori K."/>
        </authorList>
    </citation>
    <scope>NUCLEOTIDE SEQUENCE</scope>
    <source>
        <strain evidence="6">NBRC 108216</strain>
    </source>
</reference>
<comment type="subcellular location">
    <subcellularLocation>
        <location evidence="1">Membrane</location>
    </subcellularLocation>
</comment>
<keyword evidence="7" id="KW-1185">Reference proteome</keyword>
<proteinExistence type="predicted"/>
<dbReference type="PIRSF" id="PIRSF017854">
    <property type="entry name" value="T4SS_TrbD"/>
    <property type="match status" value="1"/>
</dbReference>
<dbReference type="Pfam" id="PF05101">
    <property type="entry name" value="VirB3"/>
    <property type="match status" value="1"/>
</dbReference>
<accession>A0ABQ5UYH4</accession>
<feature type="transmembrane region" description="Helical" evidence="5">
    <location>
        <begin position="35"/>
        <end position="54"/>
    </location>
</feature>
<dbReference type="InterPro" id="IPR016704">
    <property type="entry name" value="Conjugal_tfr_TrbD"/>
</dbReference>
<organism evidence="6 7">
    <name type="scientific">Algimonas porphyrae</name>
    <dbReference type="NCBI Taxonomy" id="1128113"/>
    <lineage>
        <taxon>Bacteria</taxon>
        <taxon>Pseudomonadati</taxon>
        <taxon>Pseudomonadota</taxon>
        <taxon>Alphaproteobacteria</taxon>
        <taxon>Maricaulales</taxon>
        <taxon>Robiginitomaculaceae</taxon>
        <taxon>Algimonas</taxon>
    </lineage>
</organism>
<gene>
    <name evidence="6" type="ORF">GCM10007854_04390</name>
</gene>
<evidence type="ECO:0000313" key="7">
    <source>
        <dbReference type="Proteomes" id="UP001161390"/>
    </source>
</evidence>
<evidence type="ECO:0000256" key="1">
    <source>
        <dbReference type="ARBA" id="ARBA00004370"/>
    </source>
</evidence>
<reference evidence="6" key="1">
    <citation type="journal article" date="2014" name="Int. J. Syst. Evol. Microbiol.">
        <title>Complete genome of a new Firmicutes species belonging to the dominant human colonic microbiota ('Ruminococcus bicirculans') reveals two chromosomes and a selective capacity to utilize plant glucans.</title>
        <authorList>
            <consortium name="NISC Comparative Sequencing Program"/>
            <person name="Wegmann U."/>
            <person name="Louis P."/>
            <person name="Goesmann A."/>
            <person name="Henrissat B."/>
            <person name="Duncan S.H."/>
            <person name="Flint H.J."/>
        </authorList>
    </citation>
    <scope>NUCLEOTIDE SEQUENCE</scope>
    <source>
        <strain evidence="6">NBRC 108216</strain>
    </source>
</reference>
<name>A0ABQ5UYH4_9PROT</name>
<dbReference type="RefSeq" id="WP_284369233.1">
    <property type="nucleotide sequence ID" value="NZ_BSNJ01000001.1"/>
</dbReference>
<keyword evidence="4 5" id="KW-0472">Membrane</keyword>
<dbReference type="InterPro" id="IPR007792">
    <property type="entry name" value="T4SS_VirB3/TrbD/AvhB"/>
</dbReference>
<sequence length="93" mass="9793">MSAAQHISDNTVGGFSVPVHRSVTQPIMMAGAPRAATILIGTLAAALGLGLQLWPVGIGLWVVGQSACVFAAKRDALFVDVLRRHLRQKGYLA</sequence>
<protein>
    <submittedName>
        <fullName evidence="6">Conjugal transfer protein</fullName>
    </submittedName>
</protein>
<comment type="caution">
    <text evidence="6">The sequence shown here is derived from an EMBL/GenBank/DDBJ whole genome shotgun (WGS) entry which is preliminary data.</text>
</comment>
<dbReference type="Proteomes" id="UP001161390">
    <property type="component" value="Unassembled WGS sequence"/>
</dbReference>
<evidence type="ECO:0000256" key="3">
    <source>
        <dbReference type="ARBA" id="ARBA00022989"/>
    </source>
</evidence>
<evidence type="ECO:0000256" key="2">
    <source>
        <dbReference type="ARBA" id="ARBA00022692"/>
    </source>
</evidence>
<dbReference type="EMBL" id="BSNJ01000001">
    <property type="protein sequence ID" value="GLQ19484.1"/>
    <property type="molecule type" value="Genomic_DNA"/>
</dbReference>
<keyword evidence="3 5" id="KW-1133">Transmembrane helix</keyword>
<keyword evidence="2 5" id="KW-0812">Transmembrane</keyword>
<evidence type="ECO:0000313" key="6">
    <source>
        <dbReference type="EMBL" id="GLQ19484.1"/>
    </source>
</evidence>
<evidence type="ECO:0000256" key="5">
    <source>
        <dbReference type="SAM" id="Phobius"/>
    </source>
</evidence>
<evidence type="ECO:0000256" key="4">
    <source>
        <dbReference type="ARBA" id="ARBA00023136"/>
    </source>
</evidence>